<keyword evidence="2" id="KW-0804">Transcription</keyword>
<dbReference type="Pfam" id="PF02536">
    <property type="entry name" value="mTERF"/>
    <property type="match status" value="1"/>
</dbReference>
<dbReference type="OrthoDB" id="637682at2759"/>
<keyword evidence="5" id="KW-1185">Reference proteome</keyword>
<evidence type="ECO:0000256" key="1">
    <source>
        <dbReference type="ARBA" id="ARBA00007692"/>
    </source>
</evidence>
<reference evidence="4 5" key="1">
    <citation type="submission" date="2013-09" db="EMBL/GenBank/DDBJ databases">
        <title>Corchorus capsularis genome sequencing.</title>
        <authorList>
            <person name="Alam M."/>
            <person name="Haque M.S."/>
            <person name="Islam M.S."/>
            <person name="Emdad E.M."/>
            <person name="Islam M.M."/>
            <person name="Ahmed B."/>
            <person name="Halim A."/>
            <person name="Hossen Q.M.M."/>
            <person name="Hossain M.Z."/>
            <person name="Ahmed R."/>
            <person name="Khan M.M."/>
            <person name="Islam R."/>
            <person name="Rashid M.M."/>
            <person name="Khan S.A."/>
            <person name="Rahman M.S."/>
            <person name="Alam M."/>
        </authorList>
    </citation>
    <scope>NUCLEOTIDE SEQUENCE [LARGE SCALE GENOMIC DNA]</scope>
    <source>
        <strain evidence="5">cv. CVL-1</strain>
        <tissue evidence="4">Whole seedling</tissue>
    </source>
</reference>
<dbReference type="Gramene" id="OMO51556">
    <property type="protein sequence ID" value="OMO51556"/>
    <property type="gene ID" value="CCACVL1_29732"/>
</dbReference>
<gene>
    <name evidence="4" type="ORF">CCACVL1_29732</name>
</gene>
<dbReference type="Proteomes" id="UP000188268">
    <property type="component" value="Unassembled WGS sequence"/>
</dbReference>
<accession>A0A1R3G0F5</accession>
<evidence type="ECO:0000313" key="5">
    <source>
        <dbReference type="Proteomes" id="UP000188268"/>
    </source>
</evidence>
<keyword evidence="3" id="KW-0809">Transit peptide</keyword>
<name>A0A1R3G0F5_COCAP</name>
<dbReference type="SMART" id="SM00733">
    <property type="entry name" value="Mterf"/>
    <property type="match status" value="10"/>
</dbReference>
<dbReference type="PANTHER" id="PTHR13068">
    <property type="entry name" value="CGI-12 PROTEIN-RELATED"/>
    <property type="match status" value="1"/>
</dbReference>
<comment type="caution">
    <text evidence="4">The sequence shown here is derived from an EMBL/GenBank/DDBJ whole genome shotgun (WGS) entry which is preliminary data.</text>
</comment>
<sequence length="594" mass="67705">MATKSFSTHWNVKALFPNNCFFHFPAGKSSPNALPFSSFPFPRILHSSSSRPYPLLQCNQTSHNHNLTQAQESVSEYLQQLGLSLDESISIASNSPNYTQMLVDAVKELEEWNTWNNSNTEGEHLGFKEMIIYMAKEKCDNGKIAFLESMGLPLNSAMIIARYLSSESLSSLIHKVKYMKEIIFSGSNDKGLSGKNARRMMMQLSIPADEDLQRTLSFFEKIEARRGGLDTLGSVDTTFRFLLESFPRILSLPVESHLKPIVEFLENIGVPRESMGKIFLLFPPILFCNIQGIKTKALAFEKVGAAYENVGKMLLKYPWILSTSIQENYECILLFFEEEKLPKASIDRAIRSWPHLLGCSTSKLKLMVEQFGKLGVSNKNLGRVIAKSPLLLLRKPQELLQVVLFFEGLGFDRETVGKLVCRCPELFAANIDKTLKKKVEFLVEFGISRDHLPRVIKKYPELLVSDVDNTLLPRIKYLMEIGLSKREIASMVHRFSPLLGYSIEEVLRPKLKFLLDTMEKPVREVVDYPRFFSYSLEKKIKPRFCVLKKRNIECSLKDMLDKNDEEFAAEFIGVGRMLVSPPSRELDQCVCDDD</sequence>
<dbReference type="STRING" id="210143.A0A1R3G0F5"/>
<dbReference type="InterPro" id="IPR038538">
    <property type="entry name" value="MTERF_sf"/>
</dbReference>
<organism evidence="4 5">
    <name type="scientific">Corchorus capsularis</name>
    <name type="common">Jute</name>
    <dbReference type="NCBI Taxonomy" id="210143"/>
    <lineage>
        <taxon>Eukaryota</taxon>
        <taxon>Viridiplantae</taxon>
        <taxon>Streptophyta</taxon>
        <taxon>Embryophyta</taxon>
        <taxon>Tracheophyta</taxon>
        <taxon>Spermatophyta</taxon>
        <taxon>Magnoliopsida</taxon>
        <taxon>eudicotyledons</taxon>
        <taxon>Gunneridae</taxon>
        <taxon>Pentapetalae</taxon>
        <taxon>rosids</taxon>
        <taxon>malvids</taxon>
        <taxon>Malvales</taxon>
        <taxon>Malvaceae</taxon>
        <taxon>Grewioideae</taxon>
        <taxon>Apeibeae</taxon>
        <taxon>Corchorus</taxon>
    </lineage>
</organism>
<dbReference type="FunFam" id="1.25.70.10:FF:000015">
    <property type="entry name" value="Mitochondrial transcription termination factor family protein"/>
    <property type="match status" value="1"/>
</dbReference>
<dbReference type="OMA" id="IKPRYWV"/>
<dbReference type="EMBL" id="AWWV01015771">
    <property type="protein sequence ID" value="OMO51556.1"/>
    <property type="molecule type" value="Genomic_DNA"/>
</dbReference>
<keyword evidence="2" id="KW-0806">Transcription termination</keyword>
<evidence type="ECO:0000313" key="4">
    <source>
        <dbReference type="EMBL" id="OMO51556.1"/>
    </source>
</evidence>
<dbReference type="InterPro" id="IPR003690">
    <property type="entry name" value="MTERF"/>
</dbReference>
<dbReference type="GO" id="GO:0006353">
    <property type="term" value="P:DNA-templated transcription termination"/>
    <property type="evidence" value="ECO:0007669"/>
    <property type="project" value="UniProtKB-KW"/>
</dbReference>
<protein>
    <submittedName>
        <fullName evidence="4">Mitochodrial transcription termination factor-related protein</fullName>
    </submittedName>
</protein>
<dbReference type="AlphaFoldDB" id="A0A1R3G0F5"/>
<evidence type="ECO:0000256" key="3">
    <source>
        <dbReference type="ARBA" id="ARBA00022946"/>
    </source>
</evidence>
<proteinExistence type="inferred from homology"/>
<keyword evidence="2" id="KW-0805">Transcription regulation</keyword>
<dbReference type="GO" id="GO:0009507">
    <property type="term" value="C:chloroplast"/>
    <property type="evidence" value="ECO:0007669"/>
    <property type="project" value="EnsemblPlants"/>
</dbReference>
<comment type="similarity">
    <text evidence="1">Belongs to the mTERF family.</text>
</comment>
<dbReference type="PANTHER" id="PTHR13068:SF151">
    <property type="entry name" value="TRANSCRIPTION TERMINATION FACTOR MTERF9, CHLOROPLASTIC"/>
    <property type="match status" value="1"/>
</dbReference>
<dbReference type="GO" id="GO:0003676">
    <property type="term" value="F:nucleic acid binding"/>
    <property type="evidence" value="ECO:0007669"/>
    <property type="project" value="InterPro"/>
</dbReference>
<evidence type="ECO:0000256" key="2">
    <source>
        <dbReference type="ARBA" id="ARBA00022472"/>
    </source>
</evidence>
<dbReference type="Gene3D" id="1.25.70.10">
    <property type="entry name" value="Transcription termination factor 3, mitochondrial"/>
    <property type="match status" value="1"/>
</dbReference>